<dbReference type="GO" id="GO:0016491">
    <property type="term" value="F:oxidoreductase activity"/>
    <property type="evidence" value="ECO:0007669"/>
    <property type="project" value="UniProtKB-KW"/>
</dbReference>
<evidence type="ECO:0000313" key="9">
    <source>
        <dbReference type="Proteomes" id="UP000256970"/>
    </source>
</evidence>
<comment type="similarity">
    <text evidence="2">Belongs to the oxygen-dependent FAD-linked oxidoreductase family.</text>
</comment>
<evidence type="ECO:0000256" key="2">
    <source>
        <dbReference type="ARBA" id="ARBA00005466"/>
    </source>
</evidence>
<evidence type="ECO:0000259" key="7">
    <source>
        <dbReference type="PROSITE" id="PS51387"/>
    </source>
</evidence>
<proteinExistence type="inferred from homology"/>
<dbReference type="Gene3D" id="3.30.465.10">
    <property type="match status" value="1"/>
</dbReference>
<dbReference type="InterPro" id="IPR016166">
    <property type="entry name" value="FAD-bd_PCMH"/>
</dbReference>
<reference evidence="8 9" key="1">
    <citation type="submission" date="2016-10" db="EMBL/GenBank/DDBJ databases">
        <authorList>
            <person name="Cai Z."/>
        </authorList>
    </citation>
    <scope>NUCLEOTIDE SEQUENCE [LARGE SCALE GENOMIC DNA]</scope>
</reference>
<dbReference type="Gene3D" id="3.40.462.20">
    <property type="match status" value="1"/>
</dbReference>
<dbReference type="InterPro" id="IPR036318">
    <property type="entry name" value="FAD-bd_PCMH-like_sf"/>
</dbReference>
<dbReference type="EMBL" id="FNXT01001257">
    <property type="protein sequence ID" value="SZX76431.1"/>
    <property type="molecule type" value="Genomic_DNA"/>
</dbReference>
<name>A0A383WG78_TETOB</name>
<dbReference type="InterPro" id="IPR050416">
    <property type="entry name" value="FAD-linked_Oxidoreductase"/>
</dbReference>
<keyword evidence="5" id="KW-0560">Oxidoreductase</keyword>
<organism evidence="8 9">
    <name type="scientific">Tetradesmus obliquus</name>
    <name type="common">Green alga</name>
    <name type="synonym">Acutodesmus obliquus</name>
    <dbReference type="NCBI Taxonomy" id="3088"/>
    <lineage>
        <taxon>Eukaryota</taxon>
        <taxon>Viridiplantae</taxon>
        <taxon>Chlorophyta</taxon>
        <taxon>core chlorophytes</taxon>
        <taxon>Chlorophyceae</taxon>
        <taxon>CS clade</taxon>
        <taxon>Sphaeropleales</taxon>
        <taxon>Scenedesmaceae</taxon>
        <taxon>Tetradesmus</taxon>
    </lineage>
</organism>
<dbReference type="SUPFAM" id="SSF56176">
    <property type="entry name" value="FAD-binding/transporter-associated domain-like"/>
    <property type="match status" value="1"/>
</dbReference>
<keyword evidence="9" id="KW-1185">Reference proteome</keyword>
<dbReference type="AlphaFoldDB" id="A0A383WG78"/>
<evidence type="ECO:0000256" key="4">
    <source>
        <dbReference type="ARBA" id="ARBA00022827"/>
    </source>
</evidence>
<dbReference type="Proteomes" id="UP000256970">
    <property type="component" value="Unassembled WGS sequence"/>
</dbReference>
<sequence>MAALLSFLLVATVTAPAAAQSQQLGVPLTSKGRFQLESAAKPQTTQAQALQRCLAAARPSGAGSLSVTFQDDAKGYKLLQTRNAQLRGSRIMPLAFVQPASAADVSAAVRCSVEAGLRFVARNGGHNYEANSLVGGGVVIDLINLQELKIDSKANSMTVGAGYRLGSLYSKLTLLGYVLPGSTCVGVGISGLTLGGGIGHATRALGVLADSVLAATVVLANGTVVEADSKSHPDLFWAIRGGGGLYGIVTSWKFKLFKAPKQVSVVRYRFREKCTEAKYAAVLGAFNAWQPWTLPKEVALAEVQCGYDSLQAQFWYWGPMSEANKTMASSPVFKLPNSYPFIHKEYSWADFVAQRMTNLHDETDWGNGNLLLSDMLQRLYKERSSFVAASLVPLTPLNSSAVKIIAKFMVQAQKHAFIQSRAWGGQVTAVADDFNAFPWRQAPFECQVYSNSGDARKDRSWVDGLLAAVHPLIGKAEYLNYFHCVNDPWQAYFGPHAARLQAIKKAYDPQGRIGGLYCQQDNIIDE</sequence>
<dbReference type="GO" id="GO:0071949">
    <property type="term" value="F:FAD binding"/>
    <property type="evidence" value="ECO:0007669"/>
    <property type="project" value="InterPro"/>
</dbReference>
<dbReference type="PROSITE" id="PS51387">
    <property type="entry name" value="FAD_PCMH"/>
    <property type="match status" value="1"/>
</dbReference>
<evidence type="ECO:0000313" key="8">
    <source>
        <dbReference type="EMBL" id="SZX76431.1"/>
    </source>
</evidence>
<protein>
    <recommendedName>
        <fullName evidence="7">FAD-binding PCMH-type domain-containing protein</fullName>
    </recommendedName>
</protein>
<dbReference type="PANTHER" id="PTHR42973">
    <property type="entry name" value="BINDING OXIDOREDUCTASE, PUTATIVE (AFU_ORTHOLOGUE AFUA_1G17690)-RELATED"/>
    <property type="match status" value="1"/>
</dbReference>
<dbReference type="InterPro" id="IPR006094">
    <property type="entry name" value="Oxid_FAD_bind_N"/>
</dbReference>
<evidence type="ECO:0000256" key="6">
    <source>
        <dbReference type="SAM" id="SignalP"/>
    </source>
</evidence>
<evidence type="ECO:0000256" key="1">
    <source>
        <dbReference type="ARBA" id="ARBA00001974"/>
    </source>
</evidence>
<feature type="chain" id="PRO_5016896753" description="FAD-binding PCMH-type domain-containing protein" evidence="6">
    <location>
        <begin position="20"/>
        <end position="526"/>
    </location>
</feature>
<keyword evidence="6" id="KW-0732">Signal</keyword>
<evidence type="ECO:0000256" key="5">
    <source>
        <dbReference type="ARBA" id="ARBA00023002"/>
    </source>
</evidence>
<keyword evidence="3" id="KW-0285">Flavoprotein</keyword>
<dbReference type="Pfam" id="PF01565">
    <property type="entry name" value="FAD_binding_4"/>
    <property type="match status" value="1"/>
</dbReference>
<accession>A0A383WG78</accession>
<gene>
    <name evidence="8" type="ORF">BQ4739_LOCUS16818</name>
</gene>
<dbReference type="PANTHER" id="PTHR42973:SF39">
    <property type="entry name" value="FAD-BINDING PCMH-TYPE DOMAIN-CONTAINING PROTEIN"/>
    <property type="match status" value="1"/>
</dbReference>
<feature type="signal peptide" evidence="6">
    <location>
        <begin position="1"/>
        <end position="19"/>
    </location>
</feature>
<comment type="cofactor">
    <cofactor evidence="1">
        <name>FAD</name>
        <dbReference type="ChEBI" id="CHEBI:57692"/>
    </cofactor>
</comment>
<dbReference type="InterPro" id="IPR016169">
    <property type="entry name" value="FAD-bd_PCMH_sub2"/>
</dbReference>
<dbReference type="STRING" id="3088.A0A383WG78"/>
<feature type="domain" description="FAD-binding PCMH-type" evidence="7">
    <location>
        <begin position="89"/>
        <end position="259"/>
    </location>
</feature>
<keyword evidence="4" id="KW-0274">FAD</keyword>
<evidence type="ECO:0000256" key="3">
    <source>
        <dbReference type="ARBA" id="ARBA00022630"/>
    </source>
</evidence>